<evidence type="ECO:0000313" key="6">
    <source>
        <dbReference type="EMBL" id="EPE36542.1"/>
    </source>
</evidence>
<dbReference type="InterPro" id="IPR002938">
    <property type="entry name" value="FAD-bd"/>
</dbReference>
<gene>
    <name evidence="6" type="ORF">GLAREA_08705</name>
</gene>
<keyword evidence="7" id="KW-1185">Reference proteome</keyword>
<accession>S3DDN0</accession>
<sequence>METLSTGPKKNIIVIGGSLSGLMHAILFKRHGHNVHILEAASSARASHAAGITARDDVLEYMRLYDLTEEPWYINSPDTQFINKSGARIRGFKKVLCMTSWSVLYHRLRANFDGLESVFVKNVPGKVENEGRAIFEGGVRVADVVDVGKEVEVRVRDEHGSEERTMRADLVIAADGSNSFIRHKMLPEIQTKYSGYVAFRGCVPQNAVSEKTLATFIDKLTIFKGSNPKSYILLYNIPDDAKGNLTPGSQLLNYVWYWNVPQSELPNLMTDIHGHTHRNMLPIGLIRPEIWDVQLAHARSLLPPPFIEVIEKTTQPFVALVNEHMSTRASFFDSKMLLVGDALSLFRPHVALSTNQAARHCLGLKKVMDGEMSLRAWEGDALRYAKATGLLSVVVGNFGQNGIGKLILSVVRYLICIVGQKISWLWRKN</sequence>
<evidence type="ECO:0000256" key="1">
    <source>
        <dbReference type="ARBA" id="ARBA00022630"/>
    </source>
</evidence>
<dbReference type="EMBL" id="KE145352">
    <property type="protein sequence ID" value="EPE36542.1"/>
    <property type="molecule type" value="Genomic_DNA"/>
</dbReference>
<reference evidence="6 7" key="1">
    <citation type="journal article" date="2013" name="BMC Genomics">
        <title>Genomics-driven discovery of the pneumocandin biosynthetic gene cluster in the fungus Glarea lozoyensis.</title>
        <authorList>
            <person name="Chen L."/>
            <person name="Yue Q."/>
            <person name="Zhang X."/>
            <person name="Xiang M."/>
            <person name="Wang C."/>
            <person name="Li S."/>
            <person name="Che Y."/>
            <person name="Ortiz-Lopez F.J."/>
            <person name="Bills G.F."/>
            <person name="Liu X."/>
            <person name="An Z."/>
        </authorList>
    </citation>
    <scope>NUCLEOTIDE SEQUENCE [LARGE SCALE GENOMIC DNA]</scope>
    <source>
        <strain evidence="7">ATCC 20868 / MF5171</strain>
    </source>
</reference>
<dbReference type="PANTHER" id="PTHR47469">
    <property type="entry name" value="MONOOXYGENASE-LIKE"/>
    <property type="match status" value="1"/>
</dbReference>
<dbReference type="Gene3D" id="3.50.50.60">
    <property type="entry name" value="FAD/NAD(P)-binding domain"/>
    <property type="match status" value="1"/>
</dbReference>
<dbReference type="PRINTS" id="PR00420">
    <property type="entry name" value="RNGMNOXGNASE"/>
</dbReference>
<keyword evidence="3" id="KW-0560">Oxidoreductase</keyword>
<dbReference type="RefSeq" id="XP_008075857.1">
    <property type="nucleotide sequence ID" value="XM_008077666.1"/>
</dbReference>
<organism evidence="6 7">
    <name type="scientific">Glarea lozoyensis (strain ATCC 20868 / MF5171)</name>
    <dbReference type="NCBI Taxonomy" id="1116229"/>
    <lineage>
        <taxon>Eukaryota</taxon>
        <taxon>Fungi</taxon>
        <taxon>Dikarya</taxon>
        <taxon>Ascomycota</taxon>
        <taxon>Pezizomycotina</taxon>
        <taxon>Leotiomycetes</taxon>
        <taxon>Helotiales</taxon>
        <taxon>Helotiaceae</taxon>
        <taxon>Glarea</taxon>
    </lineage>
</organism>
<dbReference type="InterPro" id="IPR054707">
    <property type="entry name" value="DhpH_subs-bd"/>
</dbReference>
<proteinExistence type="predicted"/>
<dbReference type="HOGENOM" id="CLU_009665_0_0_1"/>
<keyword evidence="1" id="KW-0285">Flavoprotein</keyword>
<name>S3DDN0_GLAL2</name>
<dbReference type="SUPFAM" id="SSF51905">
    <property type="entry name" value="FAD/NAD(P)-binding domain"/>
    <property type="match status" value="1"/>
</dbReference>
<dbReference type="GeneID" id="19467753"/>
<dbReference type="Pfam" id="PF22607">
    <property type="entry name" value="FAD_binding-like"/>
    <property type="match status" value="1"/>
</dbReference>
<dbReference type="AlphaFoldDB" id="S3DDN0"/>
<dbReference type="OrthoDB" id="16820at2759"/>
<dbReference type="KEGG" id="glz:GLAREA_08705"/>
<dbReference type="Proteomes" id="UP000016922">
    <property type="component" value="Unassembled WGS sequence"/>
</dbReference>
<protein>
    <submittedName>
        <fullName evidence="6">FAD/NAD(P)-binding protein</fullName>
    </submittedName>
</protein>
<evidence type="ECO:0000259" key="5">
    <source>
        <dbReference type="Pfam" id="PF22607"/>
    </source>
</evidence>
<feature type="domain" description="FAD-binding" evidence="4">
    <location>
        <begin position="11"/>
        <end position="185"/>
    </location>
</feature>
<dbReference type="eggNOG" id="KOG2614">
    <property type="taxonomic scope" value="Eukaryota"/>
</dbReference>
<dbReference type="GO" id="GO:0016491">
    <property type="term" value="F:oxidoreductase activity"/>
    <property type="evidence" value="ECO:0007669"/>
    <property type="project" value="UniProtKB-KW"/>
</dbReference>
<dbReference type="OMA" id="GKVEYWP"/>
<dbReference type="Pfam" id="PF01494">
    <property type="entry name" value="FAD_binding_3"/>
    <property type="match status" value="1"/>
</dbReference>
<dbReference type="InterPro" id="IPR036188">
    <property type="entry name" value="FAD/NAD-bd_sf"/>
</dbReference>
<dbReference type="GO" id="GO:0071949">
    <property type="term" value="F:FAD binding"/>
    <property type="evidence" value="ECO:0007669"/>
    <property type="project" value="InterPro"/>
</dbReference>
<feature type="domain" description="2,6-dihydroxypyridine 3-monooxygenase substrate binding" evidence="5">
    <location>
        <begin position="193"/>
        <end position="322"/>
    </location>
</feature>
<dbReference type="SUPFAM" id="SSF54373">
    <property type="entry name" value="FAD-linked reductases, C-terminal domain"/>
    <property type="match status" value="1"/>
</dbReference>
<evidence type="ECO:0000256" key="3">
    <source>
        <dbReference type="ARBA" id="ARBA00023002"/>
    </source>
</evidence>
<evidence type="ECO:0000256" key="2">
    <source>
        <dbReference type="ARBA" id="ARBA00022827"/>
    </source>
</evidence>
<dbReference type="Gene3D" id="3.30.9.60">
    <property type="match status" value="1"/>
</dbReference>
<evidence type="ECO:0000259" key="4">
    <source>
        <dbReference type="Pfam" id="PF01494"/>
    </source>
</evidence>
<evidence type="ECO:0000313" key="7">
    <source>
        <dbReference type="Proteomes" id="UP000016922"/>
    </source>
</evidence>
<dbReference type="InterPro" id="IPR053212">
    <property type="entry name" value="DHP_3-monooxygenase"/>
</dbReference>
<dbReference type="PANTHER" id="PTHR47469:SF2">
    <property type="entry name" value="OS06G0597600 PROTEIN"/>
    <property type="match status" value="1"/>
</dbReference>
<keyword evidence="2" id="KW-0274">FAD</keyword>